<proteinExistence type="predicted"/>
<sequence>MVTVSLYARVSSGKQAQENTIASQVAAIEKQISMDGYRLLREHEFIDNGYSGSNLVRPGLEKLRDKVIEGEIDKIYIHSPDRLSRKYAYQMILLEEFQKTGAEAVFLNYEINDNPESQLLLQMQGMIAEYERAKIMERSRRGKIYAANKGCVSVMGGAPYGYRYIDKYMGGGQALFEINEEEADVVRKVFLWIARERASIGEVCRRLNTMSIMTRTGKKCWDRSVIWGMLKNPAYKGQAAFGKTKVGVRLQQIRPQKHSCEQPKDNYSIYPVEKANWVYVKVPNIVDEDIFDMVQEQLAENRKIARTRERGAKYLLQGLVVCKRCRYAYYGSPVRNKRGEKVEHYAYYRCIGRDSYRFGGNKICDNKHIRTDALETAVWEEVKHLLKNPNRILEEYKRRLLELKKSSWDKKSDLLEKQENKLKRGIARLIDSYAQEYINQEEFEPRIKAMKQSLKTIEEEKKRIFDQKKLEQEVTLVVTNLEDFSSNITSNLDSADWLTKRGIIRTLVKRIEVDLEDKKRKICNIVGGVITPPSRAEADPNIQNYAGKLGNILDQLESNRGLLDNPNDIQHIILLLQAEANPNIQNRYVKALAYYSNEKLGDILNELAIDGSLLDNYVQHISLLLQAGANRDRQNQYGKTLSHYLDKRLSDILNELESNGNLLNNIEHIMYFLGAEANPNIQNRYVKTLAYYSNKKLFNVLNELAMDRTLLDRPNNIPYIISLLQAGADRDRQNRHGKTLSHYLDKRLSDILESNRVPLNNIQHIWLLLEAGANPNVQNREDGKTLLHYVAEHNDTDALKCLGYDLDDSHENKGNPTIPDSSVGERNDCSNSSDNGTRVKSVKSSNCNTEEDSDYYSEDEDSSCSSNGYLFLEDSLLAKLEIPLTTDEQNLIGKFCEKVENTITENKQKSEESILKSIEETVNNHLNTGARLNSLCCNECKSTVTNLILGKIGDVLDDRVKPRDETREYRGGVNDITNQDDEDKDEALEIIGSIIRNLFLKGGKAKEEFFYTDTELANNCGVDCANLSNECEKIESKLISIAYEGIVNKNEQAQKGEPEEVDIDNIYFYIKYPQDSIIEPVKILNNEKAKELNLKVGILKIGESIVRVKSIDGKRNYTDISGSIEMSFTTEVGEISICLHPSEKDGNKIEVEIDKESEAKFNKLKDKSSLGENCLLGGKSVLKAIEDKVFEKNGSMPTETTKDDLFTNFTQARSEQAAREKSNSSIRSI</sequence>
<evidence type="ECO:0000256" key="2">
    <source>
        <dbReference type="ARBA" id="ARBA00023125"/>
    </source>
</evidence>
<dbReference type="PROSITE" id="PS51737">
    <property type="entry name" value="RECOMBINASE_DNA_BIND"/>
    <property type="match status" value="1"/>
</dbReference>
<dbReference type="InterPro" id="IPR006118">
    <property type="entry name" value="Recombinase_CS"/>
</dbReference>
<dbReference type="SUPFAM" id="SSF48403">
    <property type="entry name" value="Ankyrin repeat"/>
    <property type="match status" value="1"/>
</dbReference>
<evidence type="ECO:0000256" key="4">
    <source>
        <dbReference type="SAM" id="MobiDB-lite"/>
    </source>
</evidence>
<dbReference type="Gene3D" id="3.90.1750.20">
    <property type="entry name" value="Putative Large Serine Recombinase, Chain B, Domain 2"/>
    <property type="match status" value="1"/>
</dbReference>
<dbReference type="SUPFAM" id="SSF53041">
    <property type="entry name" value="Resolvase-like"/>
    <property type="match status" value="1"/>
</dbReference>
<dbReference type="SMART" id="SM00857">
    <property type="entry name" value="Resolvase"/>
    <property type="match status" value="1"/>
</dbReference>
<keyword evidence="2" id="KW-0238">DNA-binding</keyword>
<feature type="region of interest" description="Disordered" evidence="4">
    <location>
        <begin position="810"/>
        <end position="862"/>
    </location>
</feature>
<dbReference type="InterPro" id="IPR038109">
    <property type="entry name" value="DNA_bind_recomb_sf"/>
</dbReference>
<dbReference type="EnsemblMetazoa" id="GBRI000266-RA">
    <property type="protein sequence ID" value="GBRI000266-PA"/>
    <property type="gene ID" value="GBRI000266"/>
</dbReference>
<dbReference type="GO" id="GO:0015074">
    <property type="term" value="P:DNA integration"/>
    <property type="evidence" value="ECO:0007669"/>
    <property type="project" value="UniProtKB-KW"/>
</dbReference>
<feature type="domain" description="Recombinase" evidence="6">
    <location>
        <begin position="159"/>
        <end position="304"/>
    </location>
</feature>
<evidence type="ECO:0000256" key="3">
    <source>
        <dbReference type="ARBA" id="ARBA00023172"/>
    </source>
</evidence>
<keyword evidence="8" id="KW-1185">Reference proteome</keyword>
<dbReference type="Pfam" id="PF07508">
    <property type="entry name" value="Recombinase"/>
    <property type="match status" value="1"/>
</dbReference>
<evidence type="ECO:0000259" key="5">
    <source>
        <dbReference type="PROSITE" id="PS51736"/>
    </source>
</evidence>
<evidence type="ECO:0000313" key="7">
    <source>
        <dbReference type="EnsemblMetazoa" id="GBRI000266-PA"/>
    </source>
</evidence>
<dbReference type="PANTHER" id="PTHR30461:SF23">
    <property type="entry name" value="DNA RECOMBINASE-RELATED"/>
    <property type="match status" value="1"/>
</dbReference>
<dbReference type="GO" id="GO:0000150">
    <property type="term" value="F:DNA strand exchange activity"/>
    <property type="evidence" value="ECO:0007669"/>
    <property type="project" value="InterPro"/>
</dbReference>
<dbReference type="Gene3D" id="3.40.50.1390">
    <property type="entry name" value="Resolvase, N-terminal catalytic domain"/>
    <property type="match status" value="1"/>
</dbReference>
<dbReference type="PANTHER" id="PTHR30461">
    <property type="entry name" value="DNA-INVERTASE FROM LAMBDOID PROPHAGE"/>
    <property type="match status" value="1"/>
</dbReference>
<dbReference type="CDD" id="cd00338">
    <property type="entry name" value="Ser_Recombinase"/>
    <property type="match status" value="1"/>
</dbReference>
<name>A0A1A9VZC6_9MUSC</name>
<keyword evidence="1" id="KW-0229">DNA integration</keyword>
<dbReference type="InterPro" id="IPR006119">
    <property type="entry name" value="Resolv_N"/>
</dbReference>
<dbReference type="Pfam" id="PF13408">
    <property type="entry name" value="Zn_ribbon_recom"/>
    <property type="match status" value="1"/>
</dbReference>
<protein>
    <recommendedName>
        <fullName evidence="9">Resolvase/invertase-type recombinase catalytic domain-containing protein</fullName>
    </recommendedName>
</protein>
<dbReference type="Proteomes" id="UP000091820">
    <property type="component" value="Unassembled WGS sequence"/>
</dbReference>
<dbReference type="VEuPathDB" id="VectorBase:GBRI000266"/>
<evidence type="ECO:0000256" key="1">
    <source>
        <dbReference type="ARBA" id="ARBA00022908"/>
    </source>
</evidence>
<dbReference type="AlphaFoldDB" id="A0A1A9VZC6"/>
<organism evidence="7 8">
    <name type="scientific">Glossina brevipalpis</name>
    <dbReference type="NCBI Taxonomy" id="37001"/>
    <lineage>
        <taxon>Eukaryota</taxon>
        <taxon>Metazoa</taxon>
        <taxon>Ecdysozoa</taxon>
        <taxon>Arthropoda</taxon>
        <taxon>Hexapoda</taxon>
        <taxon>Insecta</taxon>
        <taxon>Pterygota</taxon>
        <taxon>Neoptera</taxon>
        <taxon>Endopterygota</taxon>
        <taxon>Diptera</taxon>
        <taxon>Brachycera</taxon>
        <taxon>Muscomorpha</taxon>
        <taxon>Hippoboscoidea</taxon>
        <taxon>Glossinidae</taxon>
        <taxon>Glossina</taxon>
    </lineage>
</organism>
<reference evidence="7" key="2">
    <citation type="submission" date="2020-05" db="UniProtKB">
        <authorList>
            <consortium name="EnsemblMetazoa"/>
        </authorList>
    </citation>
    <scope>IDENTIFICATION</scope>
    <source>
        <strain evidence="7">IAEA</strain>
    </source>
</reference>
<dbReference type="InterPro" id="IPR011109">
    <property type="entry name" value="DNA_bind_recombinase_dom"/>
</dbReference>
<dbReference type="Pfam" id="PF00239">
    <property type="entry name" value="Resolvase"/>
    <property type="match status" value="1"/>
</dbReference>
<dbReference type="InterPro" id="IPR036162">
    <property type="entry name" value="Resolvase-like_N_sf"/>
</dbReference>
<accession>A0A1A9VZC6</accession>
<dbReference type="InterPro" id="IPR050639">
    <property type="entry name" value="SSR_resolvase"/>
</dbReference>
<keyword evidence="3" id="KW-0233">DNA recombination</keyword>
<reference evidence="8" key="1">
    <citation type="submission" date="2014-03" db="EMBL/GenBank/DDBJ databases">
        <authorList>
            <person name="Aksoy S."/>
            <person name="Warren W."/>
            <person name="Wilson R.K."/>
        </authorList>
    </citation>
    <scope>NUCLEOTIDE SEQUENCE [LARGE SCALE GENOMIC DNA]</scope>
    <source>
        <strain evidence="8">IAEA</strain>
    </source>
</reference>
<evidence type="ECO:0000313" key="8">
    <source>
        <dbReference type="Proteomes" id="UP000091820"/>
    </source>
</evidence>
<dbReference type="STRING" id="37001.A0A1A9VZC6"/>
<feature type="domain" description="Resolvase/invertase-type recombinase catalytic" evidence="5">
    <location>
        <begin position="3"/>
        <end position="150"/>
    </location>
</feature>
<dbReference type="GO" id="GO:0003677">
    <property type="term" value="F:DNA binding"/>
    <property type="evidence" value="ECO:0007669"/>
    <property type="project" value="UniProtKB-KW"/>
</dbReference>
<dbReference type="InterPro" id="IPR036770">
    <property type="entry name" value="Ankyrin_rpt-contain_sf"/>
</dbReference>
<dbReference type="PROSITE" id="PS51736">
    <property type="entry name" value="RECOMBINASES_3"/>
    <property type="match status" value="1"/>
</dbReference>
<dbReference type="InterPro" id="IPR025827">
    <property type="entry name" value="Zn_ribbon_recom_dom"/>
</dbReference>
<dbReference type="PROSITE" id="PS00397">
    <property type="entry name" value="RECOMBINASES_1"/>
    <property type="match status" value="1"/>
</dbReference>
<feature type="compositionally biased region" description="Acidic residues" evidence="4">
    <location>
        <begin position="849"/>
        <end position="862"/>
    </location>
</feature>
<dbReference type="Gene3D" id="1.25.40.20">
    <property type="entry name" value="Ankyrin repeat-containing domain"/>
    <property type="match status" value="2"/>
</dbReference>
<evidence type="ECO:0000259" key="6">
    <source>
        <dbReference type="PROSITE" id="PS51737"/>
    </source>
</evidence>
<evidence type="ECO:0008006" key="9">
    <source>
        <dbReference type="Google" id="ProtNLM"/>
    </source>
</evidence>
<feature type="compositionally biased region" description="Polar residues" evidence="4">
    <location>
        <begin position="829"/>
        <end position="848"/>
    </location>
</feature>